<feature type="binding site" evidence="9">
    <location>
        <position position="324"/>
    </location>
    <ligand>
        <name>DNA</name>
        <dbReference type="ChEBI" id="CHEBI:16991"/>
    </ligand>
</feature>
<feature type="binding site" evidence="9">
    <location>
        <position position="232"/>
    </location>
    <ligand>
        <name>ATP</name>
        <dbReference type="ChEBI" id="CHEBI:30616"/>
    </ligand>
</feature>
<sequence length="350" mass="39347">MEKITLEKSQESTEINRIVEVEKFSFESSQELSLRPSVWEEYVGQEKIKKNLKVFIEASKKRKECLDHILFFGPPGLGKTTLSHIIAYEMGCNIKVSAAPMIEKSGDLAAILTNLNEGDILFIDEIHRLSPAIEEILYPAMEDFRLDIIIGSGPAAQTLKIDLAPFTLIGATTRAGMLSNPLRDRFGMSFRLQFYEPKELALIVQTAAKKLSKSLSQEGANEIARRSRGTPRIALRLLRRVRDFADVRDFQSEIDVECVHYALNELGVNELGFDELDLRYLAILAESRGRAIGLNTIAAAMSEDEATIEDVIEPYLLANGYFERTAKGRIATPKTYELLKIPFIEQKGLF</sequence>
<dbReference type="GO" id="GO:0016887">
    <property type="term" value="F:ATP hydrolysis activity"/>
    <property type="evidence" value="ECO:0007669"/>
    <property type="project" value="RHEA"/>
</dbReference>
<comment type="function">
    <text evidence="9">The RuvA-RuvB-RuvC complex processes Holliday junction (HJ) DNA during genetic recombination and DNA repair, while the RuvA-RuvB complex plays an important role in the rescue of blocked DNA replication forks via replication fork reversal (RFR). RuvA specifically binds to HJ cruciform DNA, conferring on it an open structure. The RuvB hexamer acts as an ATP-dependent pump, pulling dsDNA into and through the RuvAB complex. RuvB forms 2 homohexamers on either side of HJ DNA bound by 1 or 2 RuvA tetramers; 4 subunits per hexamer contact DNA at a time. Coordinated motions by a converter formed by DNA-disengaged RuvB subunits stimulates ATP hydrolysis and nucleotide exchange. Immobilization of the converter enables RuvB to convert the ATP-contained energy into a lever motion, pulling 2 nucleotides of DNA out of the RuvA tetramer per ATP hydrolyzed, thus driving DNA branch migration. The RuvB motors rotate together with the DNA substrate, which together with the progressing nucleotide cycle form the mechanistic basis for DNA recombination by continuous HJ branch migration. Branch migration allows RuvC to scan DNA until it finds its consensus sequence, where it cleaves and resolves cruciform DNA.</text>
</comment>
<dbReference type="SUPFAM" id="SSF52540">
    <property type="entry name" value="P-loop containing nucleoside triphosphate hydrolases"/>
    <property type="match status" value="1"/>
</dbReference>
<dbReference type="InterPro" id="IPR003593">
    <property type="entry name" value="AAA+_ATPase"/>
</dbReference>
<dbReference type="GO" id="GO:0005524">
    <property type="term" value="F:ATP binding"/>
    <property type="evidence" value="ECO:0007669"/>
    <property type="project" value="UniProtKB-UniRule"/>
</dbReference>
<dbReference type="CDD" id="cd00009">
    <property type="entry name" value="AAA"/>
    <property type="match status" value="1"/>
</dbReference>
<dbReference type="InterPro" id="IPR008823">
    <property type="entry name" value="RuvB_wg_C"/>
</dbReference>
<dbReference type="Pfam" id="PF05491">
    <property type="entry name" value="WHD_RuvB"/>
    <property type="match status" value="1"/>
</dbReference>
<keyword evidence="1 9" id="KW-0963">Cytoplasm</keyword>
<evidence type="ECO:0000256" key="8">
    <source>
        <dbReference type="ARBA" id="ARBA00023204"/>
    </source>
</evidence>
<dbReference type="AlphaFoldDB" id="A0A377JQ48"/>
<feature type="binding site" evidence="9">
    <location>
        <position position="185"/>
    </location>
    <ligand>
        <name>ATP</name>
        <dbReference type="ChEBI" id="CHEBI:30616"/>
    </ligand>
</feature>
<keyword evidence="7 9" id="KW-0233">DNA recombination</keyword>
<feature type="domain" description="AAA+ ATPase" evidence="10">
    <location>
        <begin position="65"/>
        <end position="200"/>
    </location>
</feature>
<feature type="binding site" evidence="9">
    <location>
        <position position="195"/>
    </location>
    <ligand>
        <name>ATP</name>
        <dbReference type="ChEBI" id="CHEBI:30616"/>
    </ligand>
</feature>
<keyword evidence="2 9" id="KW-0547">Nucleotide-binding</keyword>
<dbReference type="Gene3D" id="1.10.8.60">
    <property type="match status" value="1"/>
</dbReference>
<comment type="catalytic activity">
    <reaction evidence="9">
        <text>ATP + H2O = ADP + phosphate + H(+)</text>
        <dbReference type="Rhea" id="RHEA:13065"/>
        <dbReference type="ChEBI" id="CHEBI:15377"/>
        <dbReference type="ChEBI" id="CHEBI:15378"/>
        <dbReference type="ChEBI" id="CHEBI:30616"/>
        <dbReference type="ChEBI" id="CHEBI:43474"/>
        <dbReference type="ChEBI" id="CHEBI:456216"/>
    </reaction>
</comment>
<dbReference type="InterPro" id="IPR027417">
    <property type="entry name" value="P-loop_NTPase"/>
</dbReference>
<feature type="binding site" evidence="9">
    <location>
        <position position="79"/>
    </location>
    <ligand>
        <name>ATP</name>
        <dbReference type="ChEBI" id="CHEBI:30616"/>
    </ligand>
</feature>
<feature type="binding site" evidence="9">
    <location>
        <position position="81"/>
    </location>
    <ligand>
        <name>ATP</name>
        <dbReference type="ChEBI" id="CHEBI:30616"/>
    </ligand>
</feature>
<evidence type="ECO:0000256" key="9">
    <source>
        <dbReference type="HAMAP-Rule" id="MF_00016"/>
    </source>
</evidence>
<dbReference type="RefSeq" id="WP_115026486.1">
    <property type="nucleotide sequence ID" value="NZ_AP025204.1"/>
</dbReference>
<name>A0A377JQ48_9HELI</name>
<dbReference type="Pfam" id="PF05496">
    <property type="entry name" value="RuvB_N"/>
    <property type="match status" value="1"/>
</dbReference>
<comment type="domain">
    <text evidence="9">Has 3 domains, the large (RuvB-L) and small ATPase (RuvB-S) domains and the C-terminal head (RuvB-H) domain. The head domain binds DNA, while the ATPase domains jointly bind ATP, ADP or are empty depending on the state of the subunit in the translocation cycle. During a single DNA translocation step the structure of each domain remains the same, but their relative positions change.</text>
</comment>
<feature type="binding site" evidence="9">
    <location>
        <position position="80"/>
    </location>
    <ligand>
        <name>ATP</name>
        <dbReference type="ChEBI" id="CHEBI:30616"/>
    </ligand>
</feature>
<dbReference type="InterPro" id="IPR036388">
    <property type="entry name" value="WH-like_DNA-bd_sf"/>
</dbReference>
<gene>
    <name evidence="9 11" type="primary">ruvB</name>
    <name evidence="11" type="ORF">NCTC12221_01367</name>
</gene>
<dbReference type="InterPro" id="IPR004605">
    <property type="entry name" value="DNA_helicase_Holl-junc_RuvB"/>
</dbReference>
<comment type="caution">
    <text evidence="9">Lacks conserved residue(s) required for the propagation of feature annotation.</text>
</comment>
<comment type="similarity">
    <text evidence="9">Belongs to the RuvB family.</text>
</comment>
<dbReference type="Gene3D" id="3.40.50.300">
    <property type="entry name" value="P-loop containing nucleotide triphosphate hydrolases"/>
    <property type="match status" value="1"/>
</dbReference>
<evidence type="ECO:0000259" key="10">
    <source>
        <dbReference type="SMART" id="SM00382"/>
    </source>
</evidence>
<comment type="subcellular location">
    <subcellularLocation>
        <location evidence="9">Cytoplasm</location>
    </subcellularLocation>
</comment>
<proteinExistence type="inferred from homology"/>
<dbReference type="InterPro" id="IPR008824">
    <property type="entry name" value="RuvB-like_N"/>
</dbReference>
<dbReference type="PANTHER" id="PTHR42848">
    <property type="match status" value="1"/>
</dbReference>
<dbReference type="GO" id="GO:0000400">
    <property type="term" value="F:four-way junction DNA binding"/>
    <property type="evidence" value="ECO:0007669"/>
    <property type="project" value="UniProtKB-UniRule"/>
</dbReference>
<dbReference type="PANTHER" id="PTHR42848:SF1">
    <property type="entry name" value="HOLLIDAY JUNCTION BRANCH MIGRATION COMPLEX SUBUNIT RUVB"/>
    <property type="match status" value="1"/>
</dbReference>
<feature type="binding site" evidence="9">
    <location>
        <position position="76"/>
    </location>
    <ligand>
        <name>ATP</name>
        <dbReference type="ChEBI" id="CHEBI:30616"/>
    </ligand>
</feature>
<evidence type="ECO:0000256" key="7">
    <source>
        <dbReference type="ARBA" id="ARBA00023172"/>
    </source>
</evidence>
<dbReference type="NCBIfam" id="TIGR00635">
    <property type="entry name" value="ruvB"/>
    <property type="match status" value="1"/>
</dbReference>
<dbReference type="SUPFAM" id="SSF46785">
    <property type="entry name" value="Winged helix' DNA-binding domain"/>
    <property type="match status" value="1"/>
</dbReference>
<evidence type="ECO:0000256" key="2">
    <source>
        <dbReference type="ARBA" id="ARBA00022741"/>
    </source>
</evidence>
<feature type="region of interest" description="Large ATPase domain (RuvB-L)" evidence="9">
    <location>
        <begin position="15"/>
        <end position="195"/>
    </location>
</feature>
<evidence type="ECO:0000256" key="3">
    <source>
        <dbReference type="ARBA" id="ARBA00022763"/>
    </source>
</evidence>
<keyword evidence="6 9" id="KW-0238">DNA-binding</keyword>
<feature type="binding site" evidence="9">
    <location>
        <position position="34"/>
    </location>
    <ligand>
        <name>ATP</name>
        <dbReference type="ChEBI" id="CHEBI:30616"/>
    </ligand>
</feature>
<feature type="region of interest" description="Head domain (RuvB-H)" evidence="9">
    <location>
        <begin position="270"/>
        <end position="350"/>
    </location>
</feature>
<evidence type="ECO:0000256" key="5">
    <source>
        <dbReference type="ARBA" id="ARBA00022840"/>
    </source>
</evidence>
<feature type="binding site" evidence="9">
    <location>
        <begin position="142"/>
        <end position="144"/>
    </location>
    <ligand>
        <name>ATP</name>
        <dbReference type="ChEBI" id="CHEBI:30616"/>
    </ligand>
</feature>
<dbReference type="GO" id="GO:0009378">
    <property type="term" value="F:four-way junction helicase activity"/>
    <property type="evidence" value="ECO:0007669"/>
    <property type="project" value="InterPro"/>
</dbReference>
<dbReference type="GO" id="GO:0048476">
    <property type="term" value="C:Holliday junction resolvase complex"/>
    <property type="evidence" value="ECO:0007669"/>
    <property type="project" value="UniProtKB-UniRule"/>
</dbReference>
<dbReference type="SMART" id="SM00382">
    <property type="entry name" value="AAA"/>
    <property type="match status" value="1"/>
</dbReference>
<protein>
    <recommendedName>
        <fullName evidence="9">Holliday junction branch migration complex subunit RuvB</fullName>
        <ecNumber evidence="9">3.6.4.-</ecNumber>
    </recommendedName>
</protein>
<dbReference type="Proteomes" id="UP000255335">
    <property type="component" value="Unassembled WGS sequence"/>
</dbReference>
<dbReference type="GO" id="GO:0006281">
    <property type="term" value="P:DNA repair"/>
    <property type="evidence" value="ECO:0007669"/>
    <property type="project" value="UniProtKB-UniRule"/>
</dbReference>
<dbReference type="NCBIfam" id="NF000868">
    <property type="entry name" value="PRK00080.1"/>
    <property type="match status" value="1"/>
</dbReference>
<comment type="subunit">
    <text evidence="9">Homohexamer. Forms an RuvA(8)-RuvB(12)-Holliday junction (HJ) complex. HJ DNA is sandwiched between 2 RuvA tetramers; dsDNA enters through RuvA and exits via RuvB. An RuvB hexamer assembles on each DNA strand where it exits the tetramer. Each RuvB hexamer is contacted by two RuvA subunits (via domain III) on 2 adjacent RuvB subunits; this complex drives branch migration. In the full resolvosome a probable DNA-RuvA(4)-RuvB(12)-RuvC(2) complex forms which resolves the HJ.</text>
</comment>
<feature type="binding site" evidence="9">
    <location>
        <position position="80"/>
    </location>
    <ligand>
        <name>Mg(2+)</name>
        <dbReference type="ChEBI" id="CHEBI:18420"/>
    </ligand>
</feature>
<evidence type="ECO:0000313" key="11">
    <source>
        <dbReference type="EMBL" id="STP09909.1"/>
    </source>
</evidence>
<dbReference type="Pfam" id="PF17864">
    <property type="entry name" value="AAA_lid_4"/>
    <property type="match status" value="1"/>
</dbReference>
<evidence type="ECO:0000256" key="6">
    <source>
        <dbReference type="ARBA" id="ARBA00023125"/>
    </source>
</evidence>
<keyword evidence="8 9" id="KW-0234">DNA repair</keyword>
<keyword evidence="11" id="KW-0347">Helicase</keyword>
<dbReference type="EMBL" id="UGHZ01000001">
    <property type="protein sequence ID" value="STP09909.1"/>
    <property type="molecule type" value="Genomic_DNA"/>
</dbReference>
<dbReference type="InterPro" id="IPR036390">
    <property type="entry name" value="WH_DNA-bd_sf"/>
</dbReference>
<keyword evidence="3 9" id="KW-0227">DNA damage</keyword>
<dbReference type="HAMAP" id="MF_00016">
    <property type="entry name" value="DNA_HJ_migration_RuvB"/>
    <property type="match status" value="1"/>
</dbReference>
<organism evidence="11 12">
    <name type="scientific">Helicobacter cinaedi</name>
    <dbReference type="NCBI Taxonomy" id="213"/>
    <lineage>
        <taxon>Bacteria</taxon>
        <taxon>Pseudomonadati</taxon>
        <taxon>Campylobacterota</taxon>
        <taxon>Epsilonproteobacteria</taxon>
        <taxon>Campylobacterales</taxon>
        <taxon>Helicobacteraceae</taxon>
        <taxon>Helicobacter</taxon>
    </lineage>
</organism>
<keyword evidence="5 9" id="KW-0067">ATP-binding</keyword>
<evidence type="ECO:0000256" key="4">
    <source>
        <dbReference type="ARBA" id="ARBA00022801"/>
    </source>
</evidence>
<feature type="binding site" evidence="9">
    <location>
        <position position="35"/>
    </location>
    <ligand>
        <name>ATP</name>
        <dbReference type="ChEBI" id="CHEBI:30616"/>
    </ligand>
</feature>
<dbReference type="Gene3D" id="1.10.10.10">
    <property type="entry name" value="Winged helix-like DNA-binding domain superfamily/Winged helix DNA-binding domain"/>
    <property type="match status" value="1"/>
</dbReference>
<keyword evidence="4 9" id="KW-0378">Hydrolase</keyword>
<feature type="binding site" evidence="9">
    <location>
        <position position="329"/>
    </location>
    <ligand>
        <name>DNA</name>
        <dbReference type="ChEBI" id="CHEBI:16991"/>
    </ligand>
</feature>
<dbReference type="InterPro" id="IPR041445">
    <property type="entry name" value="AAA_lid_4"/>
</dbReference>
<dbReference type="GO" id="GO:0005737">
    <property type="term" value="C:cytoplasm"/>
    <property type="evidence" value="ECO:0007669"/>
    <property type="project" value="UniProtKB-SubCell"/>
</dbReference>
<evidence type="ECO:0000313" key="12">
    <source>
        <dbReference type="Proteomes" id="UP000255335"/>
    </source>
</evidence>
<dbReference type="GO" id="GO:0006310">
    <property type="term" value="P:DNA recombination"/>
    <property type="evidence" value="ECO:0007669"/>
    <property type="project" value="UniProtKB-UniRule"/>
</dbReference>
<dbReference type="EC" id="3.6.4.-" evidence="9"/>
<evidence type="ECO:0000256" key="1">
    <source>
        <dbReference type="ARBA" id="ARBA00022490"/>
    </source>
</evidence>
<reference evidence="11 12" key="1">
    <citation type="submission" date="2018-06" db="EMBL/GenBank/DDBJ databases">
        <authorList>
            <consortium name="Pathogen Informatics"/>
            <person name="Doyle S."/>
        </authorList>
    </citation>
    <scope>NUCLEOTIDE SEQUENCE [LARGE SCALE GENOMIC DNA]</scope>
    <source>
        <strain evidence="11 12">NCTC12221</strain>
    </source>
</reference>
<accession>A0A377JQ48</accession>